<evidence type="ECO:0000313" key="3">
    <source>
        <dbReference type="Proteomes" id="UP000780875"/>
    </source>
</evidence>
<name>A0ABS7UH22_9ACTN</name>
<evidence type="ECO:0000313" key="2">
    <source>
        <dbReference type="EMBL" id="MBZ5740129.1"/>
    </source>
</evidence>
<feature type="transmembrane region" description="Helical" evidence="1">
    <location>
        <begin position="38"/>
        <end position="55"/>
    </location>
</feature>
<evidence type="ECO:0008006" key="4">
    <source>
        <dbReference type="Google" id="ProtNLM"/>
    </source>
</evidence>
<keyword evidence="1" id="KW-1133">Transmembrane helix</keyword>
<reference evidence="2 3" key="1">
    <citation type="submission" date="2021-09" db="EMBL/GenBank/DDBJ databases">
        <title>Whole genome sequence of Nocardioides sp. GBK3QG-3.</title>
        <authorList>
            <person name="Tuo L."/>
        </authorList>
    </citation>
    <scope>NUCLEOTIDE SEQUENCE [LARGE SCALE GENOMIC DNA]</scope>
    <source>
        <strain evidence="2 3">GBK3QG-3</strain>
    </source>
</reference>
<evidence type="ECO:0000256" key="1">
    <source>
        <dbReference type="SAM" id="Phobius"/>
    </source>
</evidence>
<sequence length="346" mass="36513">MTGLAELLHDRLDDVPVPPADLDRVEQQGRRIRRRRRAPLVVGAVVLVAVAGYALRPGGADDRSERRIDPIGRLDFGDGLRAYADPGRVVHLGDRTVPAADLEALDTDAAATPFGIVFYADGVPMLLEESGDSVPLQPGAERGDFLPTSKADSVNPWVAYGATVDGQPTVVVRDLARGTVVATHPVPGDTVIDALDDGVVFLRTGEGTTVWDPATDTESDLAGPRTSVADVRGGVVLYDGQRPSGPAAPAYRLVEGAIDAQLTFDGAHVLYWSNRLEPTDGGDPIVLDHQGTFFAVDTDGSILMAGSQRGAPGDTFYDCEVPSGTCVELGTLRMTGGDPMFIGVDM</sequence>
<keyword evidence="1" id="KW-0472">Membrane</keyword>
<protein>
    <recommendedName>
        <fullName evidence="4">WD40 repeat domain-containing protein</fullName>
    </recommendedName>
</protein>
<dbReference type="RefSeq" id="WP_224124489.1">
    <property type="nucleotide sequence ID" value="NZ_JAIQZJ010000012.1"/>
</dbReference>
<dbReference type="EMBL" id="JAIQZJ010000012">
    <property type="protein sequence ID" value="MBZ5740129.1"/>
    <property type="molecule type" value="Genomic_DNA"/>
</dbReference>
<proteinExistence type="predicted"/>
<keyword evidence="3" id="KW-1185">Reference proteome</keyword>
<accession>A0ABS7UH22</accession>
<keyword evidence="1" id="KW-0812">Transmembrane</keyword>
<dbReference type="Proteomes" id="UP000780875">
    <property type="component" value="Unassembled WGS sequence"/>
</dbReference>
<comment type="caution">
    <text evidence="2">The sequence shown here is derived from an EMBL/GenBank/DDBJ whole genome shotgun (WGS) entry which is preliminary data.</text>
</comment>
<organism evidence="2 3">
    <name type="scientific">Nocardioides mangrovi</name>
    <dbReference type="NCBI Taxonomy" id="2874580"/>
    <lineage>
        <taxon>Bacteria</taxon>
        <taxon>Bacillati</taxon>
        <taxon>Actinomycetota</taxon>
        <taxon>Actinomycetes</taxon>
        <taxon>Propionibacteriales</taxon>
        <taxon>Nocardioidaceae</taxon>
        <taxon>Nocardioides</taxon>
    </lineage>
</organism>
<gene>
    <name evidence="2" type="ORF">K8U61_18275</name>
</gene>